<feature type="compositionally biased region" description="Polar residues" evidence="1">
    <location>
        <begin position="418"/>
        <end position="432"/>
    </location>
</feature>
<feature type="chain" id="PRO_5042551485" evidence="2">
    <location>
        <begin position="21"/>
        <end position="559"/>
    </location>
</feature>
<feature type="compositionally biased region" description="Polar residues" evidence="1">
    <location>
        <begin position="483"/>
        <end position="494"/>
    </location>
</feature>
<sequence length="559" mass="61130">MTLPFKPHILALICSAGLLAASGTLYVKSRAAETPPAPAPVVQPVAATPATPTIPAPAPVAAQPVATTYTAAQIDQWVAPVALYPDNLLSQVLMASTYPSNVLQAVQWSQDNPTMQGDPAVQAVANQPWDPSVKSLVAFPALLSLMGENPQWVQDLGNAFLAQPQDVMDSVQKLRAVAQQTGTLKSSPQQKVTTTSIAPPPASATTTKTSTTTVVEPAPTTQIIKIESTDPNVVYVPTYNPNTVYGTWPNTSYPPVYLPPTPGQQFTNSYMNGLGYSLGVATTWALFSSIDWDDDYHHHDDDWGHGGYHGGGNNNIDIDVNNYNHFSNQHLDGKNLNWQHNPTFRNNVPYPNNNVAQRFHQTNVSGGLSATQHAPANRTDQRQAALDQFQQRTHNGAAAGLTAGGVAAKAGNRDVQRQAASQQLNKITQRSNYRGYDTPENRAAAKNRVQHPTAQQQQHRQEVKSRAQNPTAQQQQHREAAKSQVQQHRASVTPQQHQQRQQQAQNFRSNALSGNDSRSPSWEAQRQRGTQSRNSAHLDSNQRAAVQRNVSQHRELRHR</sequence>
<dbReference type="EMBL" id="JAWXRD010000001">
    <property type="protein sequence ID" value="MDX6038896.1"/>
    <property type="molecule type" value="Genomic_DNA"/>
</dbReference>
<evidence type="ECO:0000313" key="5">
    <source>
        <dbReference type="Proteomes" id="UP001275664"/>
    </source>
</evidence>
<feature type="compositionally biased region" description="Low complexity" evidence="1">
    <location>
        <begin position="495"/>
        <end position="505"/>
    </location>
</feature>
<feature type="compositionally biased region" description="Polar residues" evidence="1">
    <location>
        <begin position="181"/>
        <end position="191"/>
    </location>
</feature>
<feature type="compositionally biased region" description="Polar residues" evidence="1">
    <location>
        <begin position="506"/>
        <end position="550"/>
    </location>
</feature>
<name>A0AAJ2VU59_9ENTR</name>
<accession>A0AAJ2VU59</accession>
<keyword evidence="5" id="KW-1185">Reference proteome</keyword>
<dbReference type="Proteomes" id="UP001275664">
    <property type="component" value="Unassembled WGS sequence"/>
</dbReference>
<dbReference type="AlphaFoldDB" id="A0AAJ2VU59"/>
<proteinExistence type="predicted"/>
<dbReference type="InterPro" id="IPR021728">
    <property type="entry name" value="DUF3300"/>
</dbReference>
<keyword evidence="2" id="KW-0732">Signal</keyword>
<gene>
    <name evidence="4" type="ORF">SIK69_01640</name>
    <name evidence="3" type="ORF">SIL20_08720</name>
</gene>
<feature type="region of interest" description="Disordered" evidence="1">
    <location>
        <begin position="409"/>
        <end position="559"/>
    </location>
</feature>
<evidence type="ECO:0000313" key="4">
    <source>
        <dbReference type="EMBL" id="MDX6038896.1"/>
    </source>
</evidence>
<feature type="compositionally biased region" description="Low complexity" evidence="1">
    <location>
        <begin position="192"/>
        <end position="210"/>
    </location>
</feature>
<dbReference type="Proteomes" id="UP001282336">
    <property type="component" value="Unassembled WGS sequence"/>
</dbReference>
<evidence type="ECO:0000313" key="6">
    <source>
        <dbReference type="Proteomes" id="UP001282336"/>
    </source>
</evidence>
<dbReference type="RefSeq" id="WP_319628151.1">
    <property type="nucleotide sequence ID" value="NZ_JAWXRB010000034.1"/>
</dbReference>
<organism evidence="3 6">
    <name type="scientific">Scandinavium lactucae</name>
    <dbReference type="NCBI Taxonomy" id="3095028"/>
    <lineage>
        <taxon>Bacteria</taxon>
        <taxon>Pseudomonadati</taxon>
        <taxon>Pseudomonadota</taxon>
        <taxon>Gammaproteobacteria</taxon>
        <taxon>Enterobacterales</taxon>
        <taxon>Enterobacteriaceae</taxon>
        <taxon>Scandinavium</taxon>
    </lineage>
</organism>
<protein>
    <submittedName>
        <fullName evidence="3">DUF3300 domain-containing protein</fullName>
    </submittedName>
</protein>
<dbReference type="Pfam" id="PF11737">
    <property type="entry name" value="DUF3300"/>
    <property type="match status" value="1"/>
</dbReference>
<comment type="caution">
    <text evidence="3">The sequence shown here is derived from an EMBL/GenBank/DDBJ whole genome shotgun (WGS) entry which is preliminary data.</text>
</comment>
<dbReference type="PANTHER" id="PTHR40269:SF1">
    <property type="entry name" value="OUTER MEMBRANE PROTEIN"/>
    <property type="match status" value="1"/>
</dbReference>
<evidence type="ECO:0000256" key="2">
    <source>
        <dbReference type="SAM" id="SignalP"/>
    </source>
</evidence>
<reference evidence="3 5" key="1">
    <citation type="submission" date="2023-11" db="EMBL/GenBank/DDBJ databases">
        <title>Scandinavium wanjuensis sp. nov., isolated from lettuce South Korea.</title>
        <authorList>
            <person name="Park J."/>
            <person name="Park S."/>
            <person name="Oh K.K."/>
            <person name="Cho G.S."/>
            <person name="Franz C.M.A.P."/>
        </authorList>
    </citation>
    <scope>NUCLEOTIDE SEQUENCE</scope>
    <source>
        <strain evidence="3">V105_12</strain>
        <strain evidence="4 5">V105_6</strain>
    </source>
</reference>
<feature type="region of interest" description="Disordered" evidence="1">
    <location>
        <begin position="181"/>
        <end position="210"/>
    </location>
</feature>
<evidence type="ECO:0000256" key="1">
    <source>
        <dbReference type="SAM" id="MobiDB-lite"/>
    </source>
</evidence>
<evidence type="ECO:0000313" key="3">
    <source>
        <dbReference type="EMBL" id="MDX6031588.1"/>
    </source>
</evidence>
<dbReference type="EMBL" id="JAWXRC010000024">
    <property type="protein sequence ID" value="MDX6031588.1"/>
    <property type="molecule type" value="Genomic_DNA"/>
</dbReference>
<feature type="signal peptide" evidence="2">
    <location>
        <begin position="1"/>
        <end position="20"/>
    </location>
</feature>
<feature type="compositionally biased region" description="Polar residues" evidence="1">
    <location>
        <begin position="466"/>
        <end position="475"/>
    </location>
</feature>
<dbReference type="PANTHER" id="PTHR40269">
    <property type="entry name" value="OUTER MEMBRANE PROTEIN-RELATED"/>
    <property type="match status" value="1"/>
</dbReference>